<name>A0A8H6ZSW4_PLEOS</name>
<dbReference type="GeneID" id="59375744"/>
<evidence type="ECO:0008006" key="3">
    <source>
        <dbReference type="Google" id="ProtNLM"/>
    </source>
</evidence>
<evidence type="ECO:0000313" key="2">
    <source>
        <dbReference type="Proteomes" id="UP000623687"/>
    </source>
</evidence>
<dbReference type="OrthoDB" id="1045822at2759"/>
<dbReference type="VEuPathDB" id="FungiDB:PC9H_005926"/>
<dbReference type="EMBL" id="JACETU010000004">
    <property type="protein sequence ID" value="KAF7430224.1"/>
    <property type="molecule type" value="Genomic_DNA"/>
</dbReference>
<proteinExistence type="predicted"/>
<sequence length="200" mass="21951">MQQQPHHAQQPQQLFMQQPSPPQQVYVHVGNVDDYNQPVADNDDASFAFFKPQAMPAMVVVPGGGGNRNAKNLPMDSDGREWSHGLCDCCSDVGTCLIATFFPCIVYAQNKRRYEHLNRGQPDPERGGSGFNGDCLMHGCITCCFGIGCVLQIPLRGHLRSRYHIKGGGCGDCMVSWCCTPCGLTQEARELELEEASMGI</sequence>
<organism evidence="1 2">
    <name type="scientific">Pleurotus ostreatus</name>
    <name type="common">Oyster mushroom</name>
    <name type="synonym">White-rot fungus</name>
    <dbReference type="NCBI Taxonomy" id="5322"/>
    <lineage>
        <taxon>Eukaryota</taxon>
        <taxon>Fungi</taxon>
        <taxon>Dikarya</taxon>
        <taxon>Basidiomycota</taxon>
        <taxon>Agaricomycotina</taxon>
        <taxon>Agaricomycetes</taxon>
        <taxon>Agaricomycetidae</taxon>
        <taxon>Agaricales</taxon>
        <taxon>Pleurotineae</taxon>
        <taxon>Pleurotaceae</taxon>
        <taxon>Pleurotus</taxon>
    </lineage>
</organism>
<dbReference type="Pfam" id="PF04749">
    <property type="entry name" value="PLAC8"/>
    <property type="match status" value="1"/>
</dbReference>
<dbReference type="AlphaFoldDB" id="A0A8H6ZSW4"/>
<dbReference type="Proteomes" id="UP000623687">
    <property type="component" value="Unassembled WGS sequence"/>
</dbReference>
<dbReference type="InterPro" id="IPR006461">
    <property type="entry name" value="PLAC_motif_containing"/>
</dbReference>
<dbReference type="NCBIfam" id="TIGR01571">
    <property type="entry name" value="A_thal_Cys_rich"/>
    <property type="match status" value="1"/>
</dbReference>
<protein>
    <recommendedName>
        <fullName evidence="3">PLAC8-domain-containing protein</fullName>
    </recommendedName>
</protein>
<comment type="caution">
    <text evidence="1">The sequence shown here is derived from an EMBL/GenBank/DDBJ whole genome shotgun (WGS) entry which is preliminary data.</text>
</comment>
<gene>
    <name evidence="1" type="ORF">PC9H_005926</name>
</gene>
<keyword evidence="2" id="KW-1185">Reference proteome</keyword>
<accession>A0A8H6ZSW4</accession>
<dbReference type="RefSeq" id="XP_036631502.1">
    <property type="nucleotide sequence ID" value="XM_036775483.1"/>
</dbReference>
<evidence type="ECO:0000313" key="1">
    <source>
        <dbReference type="EMBL" id="KAF7430224.1"/>
    </source>
</evidence>
<reference evidence="1" key="1">
    <citation type="submission" date="2019-07" db="EMBL/GenBank/DDBJ databases">
        <authorList>
            <person name="Palmer J.M."/>
        </authorList>
    </citation>
    <scope>NUCLEOTIDE SEQUENCE</scope>
    <source>
        <strain evidence="1">PC9</strain>
    </source>
</reference>
<dbReference type="PANTHER" id="PTHR15907">
    <property type="entry name" value="DUF614 FAMILY PROTEIN-RELATED"/>
    <property type="match status" value="1"/>
</dbReference>